<keyword evidence="3" id="KW-1185">Reference proteome</keyword>
<reference evidence="2" key="1">
    <citation type="journal article" date="2020" name="Stud. Mycol.">
        <title>101 Dothideomycetes genomes: a test case for predicting lifestyles and emergence of pathogens.</title>
        <authorList>
            <person name="Haridas S."/>
            <person name="Albert R."/>
            <person name="Binder M."/>
            <person name="Bloem J."/>
            <person name="Labutti K."/>
            <person name="Salamov A."/>
            <person name="Andreopoulos B."/>
            <person name="Baker S."/>
            <person name="Barry K."/>
            <person name="Bills G."/>
            <person name="Bluhm B."/>
            <person name="Cannon C."/>
            <person name="Castanera R."/>
            <person name="Culley D."/>
            <person name="Daum C."/>
            <person name="Ezra D."/>
            <person name="Gonzalez J."/>
            <person name="Henrissat B."/>
            <person name="Kuo A."/>
            <person name="Liang C."/>
            <person name="Lipzen A."/>
            <person name="Lutzoni F."/>
            <person name="Magnuson J."/>
            <person name="Mondo S."/>
            <person name="Nolan M."/>
            <person name="Ohm R."/>
            <person name="Pangilinan J."/>
            <person name="Park H.-J."/>
            <person name="Ramirez L."/>
            <person name="Alfaro M."/>
            <person name="Sun H."/>
            <person name="Tritt A."/>
            <person name="Yoshinaga Y."/>
            <person name="Zwiers L.-H."/>
            <person name="Turgeon B."/>
            <person name="Goodwin S."/>
            <person name="Spatafora J."/>
            <person name="Crous P."/>
            <person name="Grigoriev I."/>
        </authorList>
    </citation>
    <scope>NUCLEOTIDE SEQUENCE</scope>
    <source>
        <strain evidence="2">CBS 121739</strain>
    </source>
</reference>
<dbReference type="Proteomes" id="UP000799437">
    <property type="component" value="Unassembled WGS sequence"/>
</dbReference>
<protein>
    <recommendedName>
        <fullName evidence="1">F-box domain-containing protein</fullName>
    </recommendedName>
</protein>
<proteinExistence type="predicted"/>
<accession>A0A6A6WB17</accession>
<sequence length="358" mass="40497">MATPMPPRYRSVTEFQFTTDQADAIIRTAAYHRKDFALSVIWFPPREHVAVRQSIAAPFPRSSKTDLGSLDQLPLELLHDILLHLDMHSLFYIRQTNLRARDIVDSLKQYRIVVQHGLNLLCALLRTRLAMHVSLRDAYAALCTETCSLCGEFAGFVSRVAWIRCCFACLQRAAPPLQLHARAAVRKQFRLTKRESEGLRSLRSLPGVYTLAESVLKTRVTLVSTHHAHLSSTHTHTQTQHPQHPLPHALPHTPKYTSMGSCALPYYNPLSATLEHGICCAGCQLAIEEDIIGTEGEDWAYEARDKVYTRDGFLGHFRWCEQAQLLWRARCDGMEGMEGMGEMVPVMARMGGFFGRRV</sequence>
<feature type="domain" description="F-box" evidence="1">
    <location>
        <begin position="67"/>
        <end position="113"/>
    </location>
</feature>
<name>A0A6A6WB17_9PEZI</name>
<dbReference type="PROSITE" id="PS50181">
    <property type="entry name" value="FBOX"/>
    <property type="match status" value="1"/>
</dbReference>
<evidence type="ECO:0000313" key="2">
    <source>
        <dbReference type="EMBL" id="KAF2758787.1"/>
    </source>
</evidence>
<dbReference type="Pfam" id="PF00646">
    <property type="entry name" value="F-box"/>
    <property type="match status" value="1"/>
</dbReference>
<dbReference type="InterPro" id="IPR001810">
    <property type="entry name" value="F-box_dom"/>
</dbReference>
<dbReference type="OrthoDB" id="2687876at2759"/>
<dbReference type="RefSeq" id="XP_033601238.1">
    <property type="nucleotide sequence ID" value="XM_033742754.1"/>
</dbReference>
<evidence type="ECO:0000313" key="3">
    <source>
        <dbReference type="Proteomes" id="UP000799437"/>
    </source>
</evidence>
<evidence type="ECO:0000259" key="1">
    <source>
        <dbReference type="PROSITE" id="PS50181"/>
    </source>
</evidence>
<gene>
    <name evidence="2" type="ORF">EJ05DRAFT_464639</name>
</gene>
<organism evidence="2 3">
    <name type="scientific">Pseudovirgaria hyperparasitica</name>
    <dbReference type="NCBI Taxonomy" id="470096"/>
    <lineage>
        <taxon>Eukaryota</taxon>
        <taxon>Fungi</taxon>
        <taxon>Dikarya</taxon>
        <taxon>Ascomycota</taxon>
        <taxon>Pezizomycotina</taxon>
        <taxon>Dothideomycetes</taxon>
        <taxon>Dothideomycetes incertae sedis</taxon>
        <taxon>Acrospermales</taxon>
        <taxon>Acrospermaceae</taxon>
        <taxon>Pseudovirgaria</taxon>
    </lineage>
</organism>
<dbReference type="AlphaFoldDB" id="A0A6A6WB17"/>
<dbReference type="InterPro" id="IPR036047">
    <property type="entry name" value="F-box-like_dom_sf"/>
</dbReference>
<dbReference type="EMBL" id="ML996571">
    <property type="protein sequence ID" value="KAF2758787.1"/>
    <property type="molecule type" value="Genomic_DNA"/>
</dbReference>
<dbReference type="SUPFAM" id="SSF81383">
    <property type="entry name" value="F-box domain"/>
    <property type="match status" value="1"/>
</dbReference>
<dbReference type="GeneID" id="54483808"/>